<keyword evidence="1" id="KW-0812">Transmembrane</keyword>
<dbReference type="EMBL" id="JBBPBN010000014">
    <property type="protein sequence ID" value="KAK9025257.1"/>
    <property type="molecule type" value="Genomic_DNA"/>
</dbReference>
<dbReference type="Proteomes" id="UP001396334">
    <property type="component" value="Unassembled WGS sequence"/>
</dbReference>
<evidence type="ECO:0000313" key="2">
    <source>
        <dbReference type="EMBL" id="KAK9025257.1"/>
    </source>
</evidence>
<protein>
    <submittedName>
        <fullName evidence="2">Uncharacterized protein</fullName>
    </submittedName>
</protein>
<feature type="transmembrane region" description="Helical" evidence="1">
    <location>
        <begin position="120"/>
        <end position="145"/>
    </location>
</feature>
<gene>
    <name evidence="2" type="ORF">V6N11_065152</name>
</gene>
<keyword evidence="1" id="KW-1133">Transmembrane helix</keyword>
<accession>A0ABR2SJ24</accession>
<keyword evidence="1" id="KW-0472">Membrane</keyword>
<evidence type="ECO:0000256" key="1">
    <source>
        <dbReference type="SAM" id="Phobius"/>
    </source>
</evidence>
<proteinExistence type="predicted"/>
<name>A0ABR2SJ24_9ROSI</name>
<reference evidence="2 3" key="1">
    <citation type="journal article" date="2024" name="G3 (Bethesda)">
        <title>Genome assembly of Hibiscus sabdariffa L. provides insights into metabolisms of medicinal natural products.</title>
        <authorList>
            <person name="Kim T."/>
        </authorList>
    </citation>
    <scope>NUCLEOTIDE SEQUENCE [LARGE SCALE GENOMIC DNA]</scope>
    <source>
        <strain evidence="2">TK-2024</strain>
        <tissue evidence="2">Old leaves</tissue>
    </source>
</reference>
<organism evidence="2 3">
    <name type="scientific">Hibiscus sabdariffa</name>
    <name type="common">roselle</name>
    <dbReference type="NCBI Taxonomy" id="183260"/>
    <lineage>
        <taxon>Eukaryota</taxon>
        <taxon>Viridiplantae</taxon>
        <taxon>Streptophyta</taxon>
        <taxon>Embryophyta</taxon>
        <taxon>Tracheophyta</taxon>
        <taxon>Spermatophyta</taxon>
        <taxon>Magnoliopsida</taxon>
        <taxon>eudicotyledons</taxon>
        <taxon>Gunneridae</taxon>
        <taxon>Pentapetalae</taxon>
        <taxon>rosids</taxon>
        <taxon>malvids</taxon>
        <taxon>Malvales</taxon>
        <taxon>Malvaceae</taxon>
        <taxon>Malvoideae</taxon>
        <taxon>Hibiscus</taxon>
    </lineage>
</organism>
<comment type="caution">
    <text evidence="2">The sequence shown here is derived from an EMBL/GenBank/DDBJ whole genome shotgun (WGS) entry which is preliminary data.</text>
</comment>
<sequence>MIIMRITMRLISSGRYIGSVLLNDVASGASSTNNRRIYGFQGIETQILLLIDASTITRILAPHISWAKHPLDNAYYARFVSVCETIKLSQVFISLNDNILCSLICISRLTSFHFHGGEGLSLIFSSALTLQVYVALLVVISLCLYTSERASSTSLLAVSTRALASTTSFSTTNL</sequence>
<keyword evidence="3" id="KW-1185">Reference proteome</keyword>
<evidence type="ECO:0000313" key="3">
    <source>
        <dbReference type="Proteomes" id="UP001396334"/>
    </source>
</evidence>